<dbReference type="PANTHER" id="PTHR37329">
    <property type="entry name" value="KINETOCHORE PROTEIN SOS7"/>
    <property type="match status" value="1"/>
</dbReference>
<sequence>MVVFDLKDYGGFMNSKAVFESLVNDLINEDLENKSYNPRLVDELIKSKKELYSKLKFQYLEQETKEKFLRLLIDNKPAYVEENDLKMIQDENFKLKQDLKAKKLVNENLLGELILTGNDLTSKMGQAEELQKGNDVLLEELKEMDANIEKMLDDSVVMRQEKIFNLNSNDILFEKIKEFDDYLENREQFKNDDSRLVSNSIKILSNILNNRKKLAKELESEINLKNNTILTSKDKIDNLSTNLNNLNAKKIKMSENLNKTIELRNNFINNSNLDSSIENINNYNEFLKYEKLGNNFAELISTWLKLNPNVANIDLKEQNDHDVLLLTFSLGTAKDVELLLSNNGFTGNKFRNFKILAAKSNLQLNELKLKNIIQLSNENRDCVGYFVSKLDELLE</sequence>
<proteinExistence type="predicted"/>
<organism evidence="3 4">
    <name type="scientific">Pachysolen tannophilus NRRL Y-2460</name>
    <dbReference type="NCBI Taxonomy" id="669874"/>
    <lineage>
        <taxon>Eukaryota</taxon>
        <taxon>Fungi</taxon>
        <taxon>Dikarya</taxon>
        <taxon>Ascomycota</taxon>
        <taxon>Saccharomycotina</taxon>
        <taxon>Pichiomycetes</taxon>
        <taxon>Pachysolenaceae</taxon>
        <taxon>Pachysolen</taxon>
    </lineage>
</organism>
<name>A0A1E4U1W0_PACTA</name>
<evidence type="ECO:0000313" key="4">
    <source>
        <dbReference type="Proteomes" id="UP000094236"/>
    </source>
</evidence>
<feature type="coiled-coil region" evidence="1">
    <location>
        <begin position="201"/>
        <end position="256"/>
    </location>
</feature>
<dbReference type="InterPro" id="IPR048781">
    <property type="entry name" value="Sos7_CC"/>
</dbReference>
<keyword evidence="1" id="KW-0175">Coiled coil</keyword>
<gene>
    <name evidence="3" type="ORF">PACTADRAFT_78397</name>
</gene>
<dbReference type="STRING" id="669874.A0A1E4U1W0"/>
<dbReference type="EMBL" id="KV454011">
    <property type="protein sequence ID" value="ODV97979.1"/>
    <property type="molecule type" value="Genomic_DNA"/>
</dbReference>
<evidence type="ECO:0000259" key="2">
    <source>
        <dbReference type="Pfam" id="PF20882"/>
    </source>
</evidence>
<feature type="domain" description="Kinetochore protein Sos7 coiled-coil" evidence="2">
    <location>
        <begin position="50"/>
        <end position="123"/>
    </location>
</feature>
<keyword evidence="4" id="KW-1185">Reference proteome</keyword>
<evidence type="ECO:0000256" key="1">
    <source>
        <dbReference type="SAM" id="Coils"/>
    </source>
</evidence>
<dbReference type="InterPro" id="IPR037475">
    <property type="entry name" value="Sos7"/>
</dbReference>
<accession>A0A1E4U1W0</accession>
<reference evidence="4" key="1">
    <citation type="submission" date="2016-05" db="EMBL/GenBank/DDBJ databases">
        <title>Comparative genomics of biotechnologically important yeasts.</title>
        <authorList>
            <consortium name="DOE Joint Genome Institute"/>
            <person name="Riley R."/>
            <person name="Haridas S."/>
            <person name="Wolfe K.H."/>
            <person name="Lopes M.R."/>
            <person name="Hittinger C.T."/>
            <person name="Goker M."/>
            <person name="Salamov A."/>
            <person name="Wisecaver J."/>
            <person name="Long T.M."/>
            <person name="Aerts A.L."/>
            <person name="Barry K."/>
            <person name="Choi C."/>
            <person name="Clum A."/>
            <person name="Coughlan A.Y."/>
            <person name="Deshpande S."/>
            <person name="Douglass A.P."/>
            <person name="Hanson S.J."/>
            <person name="Klenk H.-P."/>
            <person name="Labutti K."/>
            <person name="Lapidus A."/>
            <person name="Lindquist E."/>
            <person name="Lipzen A."/>
            <person name="Meier-Kolthoff J.P."/>
            <person name="Ohm R.A."/>
            <person name="Otillar R.P."/>
            <person name="Pangilinan J."/>
            <person name="Peng Y."/>
            <person name="Rokas A."/>
            <person name="Rosa C.A."/>
            <person name="Scheuner C."/>
            <person name="Sibirny A.A."/>
            <person name="Slot J.C."/>
            <person name="Stielow J.B."/>
            <person name="Sun H."/>
            <person name="Kurtzman C.P."/>
            <person name="Blackwell M."/>
            <person name="Grigoriev I.V."/>
            <person name="Jeffries T.W."/>
        </authorList>
    </citation>
    <scope>NUCLEOTIDE SEQUENCE [LARGE SCALE GENOMIC DNA]</scope>
    <source>
        <strain evidence="4">NRRL Y-2460</strain>
    </source>
</reference>
<dbReference type="GO" id="GO:0000776">
    <property type="term" value="C:kinetochore"/>
    <property type="evidence" value="ECO:0007669"/>
    <property type="project" value="InterPro"/>
</dbReference>
<dbReference type="Proteomes" id="UP000094236">
    <property type="component" value="Unassembled WGS sequence"/>
</dbReference>
<dbReference type="GO" id="GO:0034501">
    <property type="term" value="P:protein localization to kinetochore"/>
    <property type="evidence" value="ECO:0007669"/>
    <property type="project" value="InterPro"/>
</dbReference>
<dbReference type="AlphaFoldDB" id="A0A1E4U1W0"/>
<dbReference type="PANTHER" id="PTHR37329:SF1">
    <property type="entry name" value="KINETOCHORE PROTEIN SOS7"/>
    <property type="match status" value="1"/>
</dbReference>
<dbReference type="OrthoDB" id="4096943at2759"/>
<dbReference type="GO" id="GO:0051315">
    <property type="term" value="P:attachment of mitotic spindle microtubules to kinetochore"/>
    <property type="evidence" value="ECO:0007669"/>
    <property type="project" value="TreeGrafter"/>
</dbReference>
<dbReference type="Pfam" id="PF20882">
    <property type="entry name" value="Sos7"/>
    <property type="match status" value="1"/>
</dbReference>
<protein>
    <recommendedName>
        <fullName evidence="2">Kinetochore protein Sos7 coiled-coil domain-containing protein</fullName>
    </recommendedName>
</protein>
<feature type="coiled-coil region" evidence="1">
    <location>
        <begin position="127"/>
        <end position="154"/>
    </location>
</feature>
<evidence type="ECO:0000313" key="3">
    <source>
        <dbReference type="EMBL" id="ODV97979.1"/>
    </source>
</evidence>